<dbReference type="RefSeq" id="WP_034790505.1">
    <property type="nucleotide sequence ID" value="NZ_JMPJ01000047.1"/>
</dbReference>
<dbReference type="EMBL" id="JMPJ01000047">
    <property type="protein sequence ID" value="KFC81710.1"/>
    <property type="molecule type" value="Genomic_DNA"/>
</dbReference>
<evidence type="ECO:0000256" key="4">
    <source>
        <dbReference type="RuleBase" id="RU003719"/>
    </source>
</evidence>
<accession>A0A085GDB5</accession>
<sequence length="314" mass="33382">MSVPLLCHVPLEAGYPERFAAAGFELHYAMTPESRADLDPAVAEKIRAVLTIGTIGLTGEEMDKLPNLEIICAQGVGYELVDVAAAKQRGIVVTHGPGTNSSSVADHTLALMLAITRQIPQMDAKVRRSDWTRAGTDVGGMFGKKLGILGLGNIGEQIARRCAGGFDMAVGYHNRNPLTDSLWRYFDSLHALAEWADYLVVSTPGGQGTAKLVDASVLRALGEKGFLINISRGSVVDTQALVDSLSQREIAGAALDVIDGEPKVPAEIIPLTNLVITPHIGGRSPEAMNNMMTLVIENLQAHFGGTPVLTPVRA</sequence>
<evidence type="ECO:0000313" key="8">
    <source>
        <dbReference type="Proteomes" id="UP000028640"/>
    </source>
</evidence>
<keyword evidence="1" id="KW-0521">NADP</keyword>
<comment type="caution">
    <text evidence="7">The sequence shown here is derived from an EMBL/GenBank/DDBJ whole genome shotgun (WGS) entry which is preliminary data.</text>
</comment>
<dbReference type="OrthoDB" id="9805416at2"/>
<dbReference type="eggNOG" id="COG1052">
    <property type="taxonomic scope" value="Bacteria"/>
</dbReference>
<dbReference type="PROSITE" id="PS00065">
    <property type="entry name" value="D_2_HYDROXYACID_DH_1"/>
    <property type="match status" value="1"/>
</dbReference>
<dbReference type="Gene3D" id="3.40.50.720">
    <property type="entry name" value="NAD(P)-binding Rossmann-like Domain"/>
    <property type="match status" value="2"/>
</dbReference>
<dbReference type="SUPFAM" id="SSF51735">
    <property type="entry name" value="NAD(P)-binding Rossmann-fold domains"/>
    <property type="match status" value="1"/>
</dbReference>
<dbReference type="InterPro" id="IPR036291">
    <property type="entry name" value="NAD(P)-bd_dom_sf"/>
</dbReference>
<protein>
    <submittedName>
        <fullName evidence="7">D-3-phosphoglycerate dehydrogenase</fullName>
        <ecNumber evidence="7">1.1.1.-</ecNumber>
        <ecNumber evidence="7">1.1.1.95</ecNumber>
    </submittedName>
</protein>
<keyword evidence="8" id="KW-1185">Reference proteome</keyword>
<dbReference type="CDD" id="cd12156">
    <property type="entry name" value="HPPR"/>
    <property type="match status" value="1"/>
</dbReference>
<dbReference type="PANTHER" id="PTHR10996:SF178">
    <property type="entry name" value="2-HYDROXYACID DEHYDROGENASE YGL185C-RELATED"/>
    <property type="match status" value="1"/>
</dbReference>
<feature type="domain" description="D-isomer specific 2-hydroxyacid dehydrogenase catalytic" evidence="5">
    <location>
        <begin position="24"/>
        <end position="312"/>
    </location>
</feature>
<dbReference type="GO" id="GO:0005829">
    <property type="term" value="C:cytosol"/>
    <property type="evidence" value="ECO:0007669"/>
    <property type="project" value="TreeGrafter"/>
</dbReference>
<evidence type="ECO:0000259" key="6">
    <source>
        <dbReference type="Pfam" id="PF02826"/>
    </source>
</evidence>
<feature type="domain" description="D-isomer specific 2-hydroxyacid dehydrogenase NAD-binding" evidence="6">
    <location>
        <begin position="109"/>
        <end position="281"/>
    </location>
</feature>
<gene>
    <name evidence="7" type="ORF">GEAM_1693</name>
</gene>
<dbReference type="InterPro" id="IPR006140">
    <property type="entry name" value="D-isomer_DH_NAD-bd"/>
</dbReference>
<keyword evidence="2 4" id="KW-0560">Oxidoreductase</keyword>
<dbReference type="InterPro" id="IPR006139">
    <property type="entry name" value="D-isomer_2_OHA_DH_cat_dom"/>
</dbReference>
<dbReference type="GO" id="GO:0030267">
    <property type="term" value="F:glyoxylate reductase (NADPH) activity"/>
    <property type="evidence" value="ECO:0007669"/>
    <property type="project" value="TreeGrafter"/>
</dbReference>
<evidence type="ECO:0000256" key="1">
    <source>
        <dbReference type="ARBA" id="ARBA00022857"/>
    </source>
</evidence>
<proteinExistence type="inferred from homology"/>
<evidence type="ECO:0000256" key="3">
    <source>
        <dbReference type="ARBA" id="ARBA00023027"/>
    </source>
</evidence>
<dbReference type="PANTHER" id="PTHR10996">
    <property type="entry name" value="2-HYDROXYACID DEHYDROGENASE-RELATED"/>
    <property type="match status" value="1"/>
</dbReference>
<dbReference type="GO" id="GO:0016618">
    <property type="term" value="F:hydroxypyruvate reductase [NAD(P)H] activity"/>
    <property type="evidence" value="ECO:0007669"/>
    <property type="project" value="TreeGrafter"/>
</dbReference>
<dbReference type="FunFam" id="3.40.50.720:FF:000213">
    <property type="entry name" value="Putative 2-hydroxyacid dehydrogenase"/>
    <property type="match status" value="1"/>
</dbReference>
<evidence type="ECO:0000256" key="2">
    <source>
        <dbReference type="ARBA" id="ARBA00023002"/>
    </source>
</evidence>
<organism evidence="7 8">
    <name type="scientific">Ewingella americana (strain ATCC 33852 / DSM 4580 / CCUG 14506 / JCM 5911 / LMG 7869 / NCTC 12157 / CDC 1468-78)</name>
    <dbReference type="NCBI Taxonomy" id="910964"/>
    <lineage>
        <taxon>Bacteria</taxon>
        <taxon>Pseudomonadati</taxon>
        <taxon>Pseudomonadota</taxon>
        <taxon>Gammaproteobacteria</taxon>
        <taxon>Enterobacterales</taxon>
        <taxon>Yersiniaceae</taxon>
        <taxon>Ewingella</taxon>
    </lineage>
</organism>
<dbReference type="EC" id="1.1.1.95" evidence="7"/>
<reference evidence="7 8" key="1">
    <citation type="submission" date="2014-05" db="EMBL/GenBank/DDBJ databases">
        <title>ATOL: Assembling a taxonomically balanced genome-scale reconstruction of the evolutionary history of the Enterobacteriaceae.</title>
        <authorList>
            <person name="Plunkett G.III."/>
            <person name="Neeno-Eckwall E.C."/>
            <person name="Glasner J.D."/>
            <person name="Perna N.T."/>
        </authorList>
    </citation>
    <scope>NUCLEOTIDE SEQUENCE [LARGE SCALE GENOMIC DNA]</scope>
    <source>
        <strain evidence="7 8">ATCC 33852</strain>
    </source>
</reference>
<dbReference type="GO" id="GO:0051287">
    <property type="term" value="F:NAD binding"/>
    <property type="evidence" value="ECO:0007669"/>
    <property type="project" value="InterPro"/>
</dbReference>
<comment type="similarity">
    <text evidence="4">Belongs to the D-isomer specific 2-hydroxyacid dehydrogenase family.</text>
</comment>
<dbReference type="InterPro" id="IPR029752">
    <property type="entry name" value="D-isomer_DH_CS1"/>
</dbReference>
<dbReference type="STRING" id="910964.GEAM_1693"/>
<dbReference type="Proteomes" id="UP000028640">
    <property type="component" value="Unassembled WGS sequence"/>
</dbReference>
<dbReference type="Pfam" id="PF00389">
    <property type="entry name" value="2-Hacid_dh"/>
    <property type="match status" value="1"/>
</dbReference>
<dbReference type="GeneID" id="78380041"/>
<name>A0A085GDB5_EWIA3</name>
<evidence type="ECO:0000313" key="7">
    <source>
        <dbReference type="EMBL" id="KFC81710.1"/>
    </source>
</evidence>
<dbReference type="AlphaFoldDB" id="A0A085GDB5"/>
<evidence type="ECO:0000259" key="5">
    <source>
        <dbReference type="Pfam" id="PF00389"/>
    </source>
</evidence>
<dbReference type="InterPro" id="IPR050223">
    <property type="entry name" value="D-isomer_2-hydroxyacid_DH"/>
</dbReference>
<dbReference type="GO" id="GO:0004617">
    <property type="term" value="F:phosphoglycerate dehydrogenase activity"/>
    <property type="evidence" value="ECO:0007669"/>
    <property type="project" value="UniProtKB-EC"/>
</dbReference>
<dbReference type="EC" id="1.1.1.-" evidence="7"/>
<dbReference type="Pfam" id="PF02826">
    <property type="entry name" value="2-Hacid_dh_C"/>
    <property type="match status" value="1"/>
</dbReference>
<dbReference type="SUPFAM" id="SSF52283">
    <property type="entry name" value="Formate/glycerate dehydrogenase catalytic domain-like"/>
    <property type="match status" value="1"/>
</dbReference>
<keyword evidence="3" id="KW-0520">NAD</keyword>